<accession>A0AAU9EKD9</accession>
<dbReference type="InterPro" id="IPR008254">
    <property type="entry name" value="Flavodoxin/NO_synth"/>
</dbReference>
<name>A0AAU9EKD9_9BACT</name>
<dbReference type="GO" id="GO:0010181">
    <property type="term" value="F:FMN binding"/>
    <property type="evidence" value="ECO:0007669"/>
    <property type="project" value="InterPro"/>
</dbReference>
<gene>
    <name evidence="3" type="primary">roO</name>
    <name evidence="3" type="ORF">FAK_21150</name>
</gene>
<dbReference type="GO" id="GO:0016491">
    <property type="term" value="F:oxidoreductase activity"/>
    <property type="evidence" value="ECO:0007669"/>
    <property type="project" value="InterPro"/>
</dbReference>
<feature type="domain" description="Flavodoxin-like" evidence="2">
    <location>
        <begin position="252"/>
        <end position="390"/>
    </location>
</feature>
<evidence type="ECO:0000313" key="3">
    <source>
        <dbReference type="EMBL" id="BEQ15049.1"/>
    </source>
</evidence>
<protein>
    <submittedName>
        <fullName evidence="3">MBL fold metallo-hydrolase</fullName>
    </submittedName>
</protein>
<dbReference type="SUPFAM" id="SSF56281">
    <property type="entry name" value="Metallo-hydrolase/oxidoreductase"/>
    <property type="match status" value="1"/>
</dbReference>
<dbReference type="RefSeq" id="WP_338598914.1">
    <property type="nucleotide sequence ID" value="NZ_AP028679.1"/>
</dbReference>
<dbReference type="SMART" id="SM00849">
    <property type="entry name" value="Lactamase_B"/>
    <property type="match status" value="1"/>
</dbReference>
<dbReference type="GO" id="GO:0009055">
    <property type="term" value="F:electron transfer activity"/>
    <property type="evidence" value="ECO:0007669"/>
    <property type="project" value="InterPro"/>
</dbReference>
<dbReference type="PROSITE" id="PS50902">
    <property type="entry name" value="FLAVODOXIN_LIKE"/>
    <property type="match status" value="1"/>
</dbReference>
<keyword evidence="4" id="KW-1185">Reference proteome</keyword>
<dbReference type="InterPro" id="IPR016440">
    <property type="entry name" value="Rubredoxin-O_OxRdtase"/>
</dbReference>
<dbReference type="AlphaFoldDB" id="A0AAU9EKD9"/>
<dbReference type="Pfam" id="PF19583">
    <property type="entry name" value="ODP"/>
    <property type="match status" value="1"/>
</dbReference>
<dbReference type="GO" id="GO:0046872">
    <property type="term" value="F:metal ion binding"/>
    <property type="evidence" value="ECO:0007669"/>
    <property type="project" value="InterPro"/>
</dbReference>
<reference evidence="4" key="1">
    <citation type="journal article" date="2023" name="Arch. Microbiol.">
        <title>Desulfoferula mesophilus gen. nov. sp. nov., a mesophilic sulfate-reducing bacterium isolated from a brackish lake sediment.</title>
        <authorList>
            <person name="Watanabe T."/>
            <person name="Yabe T."/>
            <person name="Tsuji J.M."/>
            <person name="Fukui M."/>
        </authorList>
    </citation>
    <scope>NUCLEOTIDE SEQUENCE [LARGE SCALE GENOMIC DNA]</scope>
    <source>
        <strain evidence="4">12FAK</strain>
    </source>
</reference>
<evidence type="ECO:0000256" key="1">
    <source>
        <dbReference type="ARBA" id="ARBA00007121"/>
    </source>
</evidence>
<comment type="similarity">
    <text evidence="1">In the N-terminal section; belongs to the zinc metallo-hydrolase group 3 family.</text>
</comment>
<dbReference type="Gene3D" id="3.60.15.10">
    <property type="entry name" value="Ribonuclease Z/Hydroxyacylglutathione hydrolase-like"/>
    <property type="match status" value="1"/>
</dbReference>
<dbReference type="PIRSF" id="PIRSF005243">
    <property type="entry name" value="ROO"/>
    <property type="match status" value="1"/>
</dbReference>
<dbReference type="InterPro" id="IPR045761">
    <property type="entry name" value="ODP_dom"/>
</dbReference>
<dbReference type="PANTHER" id="PTHR43717">
    <property type="entry name" value="ANAEROBIC NITRIC OXIDE REDUCTASE FLAVORUBREDOXIN"/>
    <property type="match status" value="1"/>
</dbReference>
<dbReference type="PANTHER" id="PTHR43717:SF1">
    <property type="entry name" value="ANAEROBIC NITRIC OXIDE REDUCTASE FLAVORUBREDOXIN"/>
    <property type="match status" value="1"/>
</dbReference>
<sequence>MKPVEIKDSIYWVGAVDWNIRDFHGYSTYKGSTYNAYLAKDEKVALFDTVKKPFYLDLVHRLHNLMDPTEIDYLVVNHMEPDHSGSLKETIEAIKPSKIYTSVMGAKSMAGYYKIDNWPIETVKTGDVLNLGKHSVHFLEARMVHWPDSMFSYIPEEKLLISNDGFGQHWATSERFDDEVDNGELMRQAAKYYANILMLYSPLIAKLLEKVGEMGLEIDMIAPDHGLIWRNNPGQIIQAYQTWSQQKATAKALVVYDTMWHSTEAMAKAIYDGILDSGVSVQMMNLCNTHRSEVMTEVLDAKALVFGSPTLNNGMLPRMADVLHYMRGLKPTDKICATFGSYGWSGEAPKMIAAQLQEMNLELIADPVRVQWAPNHDSLKPCRELGQKIGQAVAAANLPPSCRAIHCTP</sequence>
<evidence type="ECO:0000259" key="2">
    <source>
        <dbReference type="PROSITE" id="PS50902"/>
    </source>
</evidence>
<dbReference type="EMBL" id="AP028679">
    <property type="protein sequence ID" value="BEQ15049.1"/>
    <property type="molecule type" value="Genomic_DNA"/>
</dbReference>
<dbReference type="InterPro" id="IPR036866">
    <property type="entry name" value="RibonucZ/Hydroxyglut_hydro"/>
</dbReference>
<dbReference type="SUPFAM" id="SSF52218">
    <property type="entry name" value="Flavoproteins"/>
    <property type="match status" value="1"/>
</dbReference>
<dbReference type="CDD" id="cd07709">
    <property type="entry name" value="flavodiiron_proteins_MBL-fold"/>
    <property type="match status" value="1"/>
</dbReference>
<dbReference type="Gene3D" id="3.40.50.360">
    <property type="match status" value="1"/>
</dbReference>
<organism evidence="3 4">
    <name type="scientific">Desulfoferula mesophila</name>
    <dbReference type="NCBI Taxonomy" id="3058419"/>
    <lineage>
        <taxon>Bacteria</taxon>
        <taxon>Pseudomonadati</taxon>
        <taxon>Thermodesulfobacteriota</taxon>
        <taxon>Desulfarculia</taxon>
        <taxon>Desulfarculales</taxon>
        <taxon>Desulfarculaceae</taxon>
        <taxon>Desulfoferula</taxon>
    </lineage>
</organism>
<proteinExistence type="inferred from homology"/>
<evidence type="ECO:0000313" key="4">
    <source>
        <dbReference type="Proteomes" id="UP001366166"/>
    </source>
</evidence>
<dbReference type="Pfam" id="PF00258">
    <property type="entry name" value="Flavodoxin_1"/>
    <property type="match status" value="1"/>
</dbReference>
<dbReference type="InterPro" id="IPR001279">
    <property type="entry name" value="Metallo-B-lactamas"/>
</dbReference>
<dbReference type="Proteomes" id="UP001366166">
    <property type="component" value="Chromosome"/>
</dbReference>
<dbReference type="InterPro" id="IPR029039">
    <property type="entry name" value="Flavoprotein-like_sf"/>
</dbReference>
<dbReference type="KEGG" id="dmp:FAK_21150"/>